<sequence>DTMKADQTYEDSTPPLHPYLLHPHLLHPQSLHPHLLHLQLLHHQLLHQLGVCLVSTLFPSVVEVTSVYGASLNLKPQSGFEIRMLLDESHCRPSYR</sequence>
<gene>
    <name evidence="1" type="ORF">Pcinc_038529</name>
</gene>
<feature type="non-terminal residue" evidence="1">
    <location>
        <position position="1"/>
    </location>
</feature>
<keyword evidence="2" id="KW-1185">Reference proteome</keyword>
<dbReference type="EMBL" id="JAWQEG010006373">
    <property type="protein sequence ID" value="KAK3855042.1"/>
    <property type="molecule type" value="Genomic_DNA"/>
</dbReference>
<accession>A0AAE1EJY4</accession>
<proteinExistence type="predicted"/>
<evidence type="ECO:0000313" key="2">
    <source>
        <dbReference type="Proteomes" id="UP001286313"/>
    </source>
</evidence>
<evidence type="ECO:0000313" key="1">
    <source>
        <dbReference type="EMBL" id="KAK3855042.1"/>
    </source>
</evidence>
<protein>
    <submittedName>
        <fullName evidence="1">Uncharacterized protein</fullName>
    </submittedName>
</protein>
<name>A0AAE1EJY4_PETCI</name>
<dbReference type="Proteomes" id="UP001286313">
    <property type="component" value="Unassembled WGS sequence"/>
</dbReference>
<dbReference type="AlphaFoldDB" id="A0AAE1EJY4"/>
<organism evidence="1 2">
    <name type="scientific">Petrolisthes cinctipes</name>
    <name type="common">Flat porcelain crab</name>
    <dbReference type="NCBI Taxonomy" id="88211"/>
    <lineage>
        <taxon>Eukaryota</taxon>
        <taxon>Metazoa</taxon>
        <taxon>Ecdysozoa</taxon>
        <taxon>Arthropoda</taxon>
        <taxon>Crustacea</taxon>
        <taxon>Multicrustacea</taxon>
        <taxon>Malacostraca</taxon>
        <taxon>Eumalacostraca</taxon>
        <taxon>Eucarida</taxon>
        <taxon>Decapoda</taxon>
        <taxon>Pleocyemata</taxon>
        <taxon>Anomura</taxon>
        <taxon>Galatheoidea</taxon>
        <taxon>Porcellanidae</taxon>
        <taxon>Petrolisthes</taxon>
    </lineage>
</organism>
<comment type="caution">
    <text evidence="1">The sequence shown here is derived from an EMBL/GenBank/DDBJ whole genome shotgun (WGS) entry which is preliminary data.</text>
</comment>
<reference evidence="1" key="1">
    <citation type="submission" date="2023-10" db="EMBL/GenBank/DDBJ databases">
        <title>Genome assemblies of two species of porcelain crab, Petrolisthes cinctipes and Petrolisthes manimaculis (Anomura: Porcellanidae).</title>
        <authorList>
            <person name="Angst P."/>
        </authorList>
    </citation>
    <scope>NUCLEOTIDE SEQUENCE</scope>
    <source>
        <strain evidence="1">PB745_01</strain>
        <tissue evidence="1">Gill</tissue>
    </source>
</reference>